<comment type="caution">
    <text evidence="3">The sequence shown here is derived from an EMBL/GenBank/DDBJ whole genome shotgun (WGS) entry which is preliminary data.</text>
</comment>
<evidence type="ECO:0000313" key="4">
    <source>
        <dbReference type="Proteomes" id="UP001589733"/>
    </source>
</evidence>
<sequence>MDRIAPLAKILAEANGIDWQRLNGTGEGGMVVEQDILNYLSRVMSGEEEPPETPVDLPPPDWEGDLANSNFDMAALSAAGVDSDITSFIEQARPAAPQVPVTPAAAFEEEAMEFEMDEGEDDGEDLLTTEPPVIAPAAQISVPLDVPEVAAAAVTPETVQPEPELEPAAVVPERIVVPEPVQPEPVQPEPVRPEPIQIPAAAAVVPPAAAASKGGLGGLLSRLYQNRAAPQDTPPAPSMVGPAFATPKVEQPATFTPAASAPEVAAPNITVPDIAAPVIPDIALPSLAAAEMTVPELTAADLSIEAEQNTPDFSAPQVDAPLVSDNVASNAVTSEPVQTWVGRDDVTPVLAAPTAAVSPVAPVSPVAAPDPVAAAMVGAVSTSGTGLSQSSEAPAALPRDAVWFGAYLRRDAQVAAAADLREQLSEALGRDVPLALLVARAAQHHAAILDLSAVAIQDPSTARTRSARLGSLRDAVTGLDTDHDGTPDLLVVDAGLLDLDDLHYPHALTLSVGRVQGGRAALTLNGNVDTERAARFLASVAQTLEKPVILVV</sequence>
<dbReference type="InterPro" id="IPR004167">
    <property type="entry name" value="PSBD"/>
</dbReference>
<proteinExistence type="inferred from homology"/>
<comment type="similarity">
    <text evidence="1">Belongs to the 2-oxoacid dehydrogenase family.</text>
</comment>
<dbReference type="RefSeq" id="WP_380012445.1">
    <property type="nucleotide sequence ID" value="NZ_JBHLYR010000051.1"/>
</dbReference>
<dbReference type="EMBL" id="JBHLYR010000051">
    <property type="protein sequence ID" value="MFB9993495.1"/>
    <property type="molecule type" value="Genomic_DNA"/>
</dbReference>
<keyword evidence="4" id="KW-1185">Reference proteome</keyword>
<reference evidence="3 4" key="1">
    <citation type="submission" date="2024-09" db="EMBL/GenBank/DDBJ databases">
        <authorList>
            <person name="Sun Q."/>
            <person name="Mori K."/>
        </authorList>
    </citation>
    <scope>NUCLEOTIDE SEQUENCE [LARGE SCALE GENOMIC DNA]</scope>
    <source>
        <strain evidence="3 4">JCM 13503</strain>
    </source>
</reference>
<evidence type="ECO:0000313" key="3">
    <source>
        <dbReference type="EMBL" id="MFB9993495.1"/>
    </source>
</evidence>
<protein>
    <submittedName>
        <fullName evidence="3">E3 binding domain-containing protein</fullName>
    </submittedName>
</protein>
<accession>A0ABV6B161</accession>
<name>A0ABV6B161_9DEIO</name>
<dbReference type="Gene3D" id="4.10.320.10">
    <property type="entry name" value="E3-binding domain"/>
    <property type="match status" value="1"/>
</dbReference>
<dbReference type="PROSITE" id="PS51826">
    <property type="entry name" value="PSBD"/>
    <property type="match status" value="1"/>
</dbReference>
<feature type="domain" description="Peripheral subunit-binding (PSBD)" evidence="2">
    <location>
        <begin position="3"/>
        <end position="40"/>
    </location>
</feature>
<dbReference type="Pfam" id="PF02817">
    <property type="entry name" value="E3_binding"/>
    <property type="match status" value="1"/>
</dbReference>
<dbReference type="SUPFAM" id="SSF47005">
    <property type="entry name" value="Peripheral subunit-binding domain of 2-oxo acid dehydrogenase complex"/>
    <property type="match status" value="1"/>
</dbReference>
<gene>
    <name evidence="3" type="ORF">ACFFLM_16130</name>
</gene>
<dbReference type="Proteomes" id="UP001589733">
    <property type="component" value="Unassembled WGS sequence"/>
</dbReference>
<organism evidence="3 4">
    <name type="scientific">Deinococcus oregonensis</name>
    <dbReference type="NCBI Taxonomy" id="1805970"/>
    <lineage>
        <taxon>Bacteria</taxon>
        <taxon>Thermotogati</taxon>
        <taxon>Deinococcota</taxon>
        <taxon>Deinococci</taxon>
        <taxon>Deinococcales</taxon>
        <taxon>Deinococcaceae</taxon>
        <taxon>Deinococcus</taxon>
    </lineage>
</organism>
<evidence type="ECO:0000259" key="2">
    <source>
        <dbReference type="PROSITE" id="PS51826"/>
    </source>
</evidence>
<evidence type="ECO:0000256" key="1">
    <source>
        <dbReference type="ARBA" id="ARBA00007317"/>
    </source>
</evidence>
<dbReference type="InterPro" id="IPR036625">
    <property type="entry name" value="E3-bd_dom_sf"/>
</dbReference>